<reference evidence="2" key="2">
    <citation type="submission" date="2021-01" db="EMBL/GenBank/DDBJ databases">
        <authorList>
            <person name="Schikora-Tamarit M.A."/>
        </authorList>
    </citation>
    <scope>NUCLEOTIDE SEQUENCE</scope>
    <source>
        <strain evidence="2">CBS6341</strain>
    </source>
</reference>
<dbReference type="Proteomes" id="UP000769528">
    <property type="component" value="Unassembled WGS sequence"/>
</dbReference>
<dbReference type="EMBL" id="JAEUBF010001168">
    <property type="protein sequence ID" value="KAH3672284.1"/>
    <property type="molecule type" value="Genomic_DNA"/>
</dbReference>
<dbReference type="PANTHER" id="PTHR28077:SF1">
    <property type="entry name" value="INOSITOL PHOSPHORYLCERAMIDE SYNTHASE REGULATORY SUBUNIT KEI1"/>
    <property type="match status" value="1"/>
</dbReference>
<dbReference type="PANTHER" id="PTHR28077">
    <property type="entry name" value="INOSITOL PHOSPHORYLCERAMIDE SYNTHASE REGULATORY SUBUNIT KEI1"/>
    <property type="match status" value="1"/>
</dbReference>
<dbReference type="GO" id="GO:0070917">
    <property type="term" value="F:inositol phosphoceramide synthase regulator activity"/>
    <property type="evidence" value="ECO:0007669"/>
    <property type="project" value="InterPro"/>
</dbReference>
<comment type="caution">
    <text evidence="2">The sequence shown here is derived from an EMBL/GenBank/DDBJ whole genome shotgun (WGS) entry which is preliminary data.</text>
</comment>
<sequence>MSILQKIPSINCFGLPLYLGVELALGIAILNKMSGFYGLLSIFTGHPLDLSQWIFYFFSILIIPFYLNGLKNILKPKVINFAPILVLFSVDTLISLWFVIYFALEWLLNEDVKFEKKPGQDYSKSASENFEFGWIICTSIIIQAVRLYSTLVIFSFYKRLLRLTTIQGEDVGIDDIELDLKNRNIIEQNFYKIQIGCYKILKGKI</sequence>
<organism evidence="2 3">
    <name type="scientific">Wickerhamomyces mucosus</name>
    <dbReference type="NCBI Taxonomy" id="1378264"/>
    <lineage>
        <taxon>Eukaryota</taxon>
        <taxon>Fungi</taxon>
        <taxon>Dikarya</taxon>
        <taxon>Ascomycota</taxon>
        <taxon>Saccharomycotina</taxon>
        <taxon>Saccharomycetes</taxon>
        <taxon>Phaffomycetales</taxon>
        <taxon>Wickerhamomycetaceae</taxon>
        <taxon>Wickerhamomyces</taxon>
    </lineage>
</organism>
<name>A0A9P8PJ68_9ASCO</name>
<evidence type="ECO:0000256" key="1">
    <source>
        <dbReference type="SAM" id="Phobius"/>
    </source>
</evidence>
<feature type="transmembrane region" description="Helical" evidence="1">
    <location>
        <begin position="12"/>
        <end position="30"/>
    </location>
</feature>
<dbReference type="GO" id="GO:0006673">
    <property type="term" value="P:inositol phosphoceramide metabolic process"/>
    <property type="evidence" value="ECO:0007669"/>
    <property type="project" value="InterPro"/>
</dbReference>
<reference evidence="2" key="1">
    <citation type="journal article" date="2021" name="Open Biol.">
        <title>Shared evolutionary footprints suggest mitochondrial oxidative damage underlies multiple complex I losses in fungi.</title>
        <authorList>
            <person name="Schikora-Tamarit M.A."/>
            <person name="Marcet-Houben M."/>
            <person name="Nosek J."/>
            <person name="Gabaldon T."/>
        </authorList>
    </citation>
    <scope>NUCLEOTIDE SEQUENCE</scope>
    <source>
        <strain evidence="2">CBS6341</strain>
    </source>
</reference>
<feature type="transmembrane region" description="Helical" evidence="1">
    <location>
        <begin position="79"/>
        <end position="104"/>
    </location>
</feature>
<feature type="transmembrane region" description="Helical" evidence="1">
    <location>
        <begin position="50"/>
        <end position="67"/>
    </location>
</feature>
<dbReference type="OrthoDB" id="3338076at2759"/>
<evidence type="ECO:0000313" key="2">
    <source>
        <dbReference type="EMBL" id="KAH3672284.1"/>
    </source>
</evidence>
<keyword evidence="1" id="KW-0472">Membrane</keyword>
<dbReference type="GO" id="GO:0070916">
    <property type="term" value="C:inositol phosphoceramide synthase complex"/>
    <property type="evidence" value="ECO:0007669"/>
    <property type="project" value="TreeGrafter"/>
</dbReference>
<keyword evidence="3" id="KW-1185">Reference proteome</keyword>
<dbReference type="InterPro" id="IPR013862">
    <property type="entry name" value="Kei1"/>
</dbReference>
<proteinExistence type="predicted"/>
<protein>
    <submittedName>
        <fullName evidence="2">Uncharacterized protein</fullName>
    </submittedName>
</protein>
<dbReference type="AlphaFoldDB" id="A0A9P8PJ68"/>
<keyword evidence="1" id="KW-1133">Transmembrane helix</keyword>
<accession>A0A9P8PJ68</accession>
<dbReference type="GO" id="GO:0000139">
    <property type="term" value="C:Golgi membrane"/>
    <property type="evidence" value="ECO:0007669"/>
    <property type="project" value="TreeGrafter"/>
</dbReference>
<dbReference type="Pfam" id="PF08552">
    <property type="entry name" value="Kei1"/>
    <property type="match status" value="1"/>
</dbReference>
<keyword evidence="1" id="KW-0812">Transmembrane</keyword>
<evidence type="ECO:0000313" key="3">
    <source>
        <dbReference type="Proteomes" id="UP000769528"/>
    </source>
</evidence>
<gene>
    <name evidence="2" type="ORF">WICMUC_004379</name>
</gene>
<feature type="transmembrane region" description="Helical" evidence="1">
    <location>
        <begin position="132"/>
        <end position="157"/>
    </location>
</feature>